<feature type="region of interest" description="Disordered" evidence="1">
    <location>
        <begin position="195"/>
        <end position="244"/>
    </location>
</feature>
<feature type="compositionally biased region" description="Basic and acidic residues" evidence="1">
    <location>
        <begin position="205"/>
        <end position="223"/>
    </location>
</feature>
<organism evidence="2 3">
    <name type="scientific">Lentinula raphanica</name>
    <dbReference type="NCBI Taxonomy" id="153919"/>
    <lineage>
        <taxon>Eukaryota</taxon>
        <taxon>Fungi</taxon>
        <taxon>Dikarya</taxon>
        <taxon>Basidiomycota</taxon>
        <taxon>Agaricomycotina</taxon>
        <taxon>Agaricomycetes</taxon>
        <taxon>Agaricomycetidae</taxon>
        <taxon>Agaricales</taxon>
        <taxon>Marasmiineae</taxon>
        <taxon>Omphalotaceae</taxon>
        <taxon>Lentinula</taxon>
    </lineage>
</organism>
<dbReference type="Pfam" id="PF18759">
    <property type="entry name" value="Plavaka"/>
    <property type="match status" value="1"/>
</dbReference>
<evidence type="ECO:0000256" key="1">
    <source>
        <dbReference type="SAM" id="MobiDB-lite"/>
    </source>
</evidence>
<dbReference type="InterPro" id="IPR041078">
    <property type="entry name" value="Plavaka"/>
</dbReference>
<protein>
    <submittedName>
        <fullName evidence="2">Uncharacterized protein</fullName>
    </submittedName>
</protein>
<keyword evidence="3" id="KW-1185">Reference proteome</keyword>
<feature type="region of interest" description="Disordered" evidence="1">
    <location>
        <begin position="498"/>
        <end position="517"/>
    </location>
</feature>
<sequence>MPLATCTTSPSVSTPPEPNSIHITLSYRTTKELKARMDLLPRVAPWQLKKLIMNPSYSTKKPDYLSAIEVLQDILTSPLMQDHLAFTPLQIFGTAAKSIRIYDSWLSSEQAWRTSSRTYFNCDYLSKASHHLFLLLALYPILVFRHKFCTAPVNNAAFGVMMADPVAKGRGKMTPFTTSIYMDHGDCFRHPTLSGNSTTVATKADPNDVERYRPSSIDKDSRSSSRRFTIPSRQPPPLPRESLVPSPAVSEIYNLLVHPMIPKPTCRPPPRISIPADFGFFPEDGGQVESEEEDDCDNIITYYVEAKAVTESSASSYSHPFHVKCFSISDLNEEFQSSIETEINHPMVLPLSLPNSPIDLKADIAHGLAEMRMRPEANAPTDKVSDDLPILTKPAAPVEPAASLLARRQMMRRNMTVSVPLTFDCLPPPLLSPADEQSEGSELCPQTSIPNLQSRWSTSTLSEQQSHGWRSSKLWLYFRAAPKSELCLLHPVYYPQSLPPPRRSPKASPSKQLETKKRAVRTAPVNNAAFSVMMADPVAKRRGKMTPFTNSIYTDHGDCFRHPTLSGNSTTVATNADPIRTMNWESEWAKHTVRDARAL</sequence>
<proteinExistence type="predicted"/>
<accession>A0AA38NWK5</accession>
<dbReference type="EMBL" id="MU807151">
    <property type="protein sequence ID" value="KAJ3831937.1"/>
    <property type="molecule type" value="Genomic_DNA"/>
</dbReference>
<reference evidence="2" key="1">
    <citation type="submission" date="2022-08" db="EMBL/GenBank/DDBJ databases">
        <authorList>
            <consortium name="DOE Joint Genome Institute"/>
            <person name="Min B."/>
            <person name="Riley R."/>
            <person name="Sierra-Patev S."/>
            <person name="Naranjo-Ortiz M."/>
            <person name="Looney B."/>
            <person name="Konkel Z."/>
            <person name="Slot J.C."/>
            <person name="Sakamoto Y."/>
            <person name="Steenwyk J.L."/>
            <person name="Rokas A."/>
            <person name="Carro J."/>
            <person name="Camarero S."/>
            <person name="Ferreira P."/>
            <person name="Molpeceres G."/>
            <person name="Ruiz-Duenas F.J."/>
            <person name="Serrano A."/>
            <person name="Henrissat B."/>
            <person name="Drula E."/>
            <person name="Hughes K.W."/>
            <person name="Mata J.L."/>
            <person name="Ishikawa N.K."/>
            <person name="Vargas-Isla R."/>
            <person name="Ushijima S."/>
            <person name="Smith C.A."/>
            <person name="Ahrendt S."/>
            <person name="Andreopoulos W."/>
            <person name="He G."/>
            <person name="Labutti K."/>
            <person name="Lipzen A."/>
            <person name="Ng V."/>
            <person name="Sandor L."/>
            <person name="Barry K."/>
            <person name="Martinez A.T."/>
            <person name="Xiao Y."/>
            <person name="Gibbons J.G."/>
            <person name="Terashima K."/>
            <person name="Hibbett D.S."/>
            <person name="Grigoriev I.V."/>
        </authorList>
    </citation>
    <scope>NUCLEOTIDE SEQUENCE</scope>
    <source>
        <strain evidence="2">TFB9207</strain>
    </source>
</reference>
<comment type="caution">
    <text evidence="2">The sequence shown here is derived from an EMBL/GenBank/DDBJ whole genome shotgun (WGS) entry which is preliminary data.</text>
</comment>
<evidence type="ECO:0000313" key="3">
    <source>
        <dbReference type="Proteomes" id="UP001163846"/>
    </source>
</evidence>
<dbReference type="AlphaFoldDB" id="A0AA38NWK5"/>
<name>A0AA38NWK5_9AGAR</name>
<dbReference type="Proteomes" id="UP001163846">
    <property type="component" value="Unassembled WGS sequence"/>
</dbReference>
<gene>
    <name evidence="2" type="ORF">F5878DRAFT_672001</name>
</gene>
<evidence type="ECO:0000313" key="2">
    <source>
        <dbReference type="EMBL" id="KAJ3831937.1"/>
    </source>
</evidence>